<sequence>MNFLNNISKNKDKLRLFGISGLNQSISSATNFLIGLYLVKEFSPTDFGIYGIGFAIILFIGGTGNALLLTQMVVIYPSKKEEERDSLVINTLYLTFAFCMLSCLIALLLLLGNTTFNNFMSVSNELVLMVVFASAMYLLKEFFVRTAYNNRKENIAVYIHSSIFITVVMLFALEKLLIGELSNTITFLIYGIAHLIGIIFGFSLLKLKVETLSFTYLTQVFKELWKGGKWGSITNVVYTLRSQAHTIIATILIGPVGVGNLNAARLFITPAVMVIPVISQLAIPRLATLREVNKKSLINKGGLLTKIYLVFGVTYSIVLLLSYNTIISGFLNDSYQDLYVLTMYWCLYAVMLAFRNGKDIIAQVLQKFKQLTIVNIISSLITLLGCYVFAKYFGLKGNIIGLIFGEVVLIIMLHFLLRNEGRNLNN</sequence>
<feature type="transmembrane region" description="Helical" evidence="6">
    <location>
        <begin position="185"/>
        <end position="205"/>
    </location>
</feature>
<dbReference type="Proteomes" id="UP000198412">
    <property type="component" value="Unassembled WGS sequence"/>
</dbReference>
<accession>A0A238VS71</accession>
<keyword evidence="2" id="KW-1003">Cell membrane</keyword>
<comment type="subcellular location">
    <subcellularLocation>
        <location evidence="1">Cell membrane</location>
        <topology evidence="1">Multi-pass membrane protein</topology>
    </subcellularLocation>
</comment>
<feature type="transmembrane region" description="Helical" evidence="6">
    <location>
        <begin position="155"/>
        <end position="173"/>
    </location>
</feature>
<reference evidence="8" key="1">
    <citation type="submission" date="2017-06" db="EMBL/GenBank/DDBJ databases">
        <authorList>
            <person name="Varghese N."/>
            <person name="Submissions S."/>
        </authorList>
    </citation>
    <scope>NUCLEOTIDE SEQUENCE [LARGE SCALE GENOMIC DNA]</scope>
    <source>
        <strain evidence="8">DSM 27993</strain>
    </source>
</reference>
<protein>
    <submittedName>
        <fullName evidence="7">Membrane protein involved in the export of O-antigen and teichoic acid</fullName>
    </submittedName>
</protein>
<feature type="transmembrane region" description="Helical" evidence="6">
    <location>
        <begin position="244"/>
        <end position="261"/>
    </location>
</feature>
<evidence type="ECO:0000256" key="6">
    <source>
        <dbReference type="SAM" id="Phobius"/>
    </source>
</evidence>
<evidence type="ECO:0000313" key="8">
    <source>
        <dbReference type="Proteomes" id="UP000198412"/>
    </source>
</evidence>
<feature type="transmembrane region" description="Helical" evidence="6">
    <location>
        <begin position="267"/>
        <end position="287"/>
    </location>
</feature>
<name>A0A238VS71_9FLAO</name>
<evidence type="ECO:0000256" key="5">
    <source>
        <dbReference type="ARBA" id="ARBA00023136"/>
    </source>
</evidence>
<dbReference type="GO" id="GO:0005886">
    <property type="term" value="C:plasma membrane"/>
    <property type="evidence" value="ECO:0007669"/>
    <property type="project" value="UniProtKB-SubCell"/>
</dbReference>
<evidence type="ECO:0000313" key="7">
    <source>
        <dbReference type="EMBL" id="SNR36997.1"/>
    </source>
</evidence>
<feature type="transmembrane region" description="Helical" evidence="6">
    <location>
        <begin position="374"/>
        <end position="393"/>
    </location>
</feature>
<dbReference type="PANTHER" id="PTHR30250">
    <property type="entry name" value="PST FAMILY PREDICTED COLANIC ACID TRANSPORTER"/>
    <property type="match status" value="1"/>
</dbReference>
<feature type="transmembrane region" description="Helical" evidence="6">
    <location>
        <begin position="126"/>
        <end position="143"/>
    </location>
</feature>
<keyword evidence="3 6" id="KW-0812">Transmembrane</keyword>
<keyword evidence="4 6" id="KW-1133">Transmembrane helix</keyword>
<evidence type="ECO:0000256" key="1">
    <source>
        <dbReference type="ARBA" id="ARBA00004651"/>
    </source>
</evidence>
<evidence type="ECO:0000256" key="4">
    <source>
        <dbReference type="ARBA" id="ARBA00022989"/>
    </source>
</evidence>
<gene>
    <name evidence="7" type="ORF">SAMN04488111_0947</name>
</gene>
<dbReference type="PANTHER" id="PTHR30250:SF11">
    <property type="entry name" value="O-ANTIGEN TRANSPORTER-RELATED"/>
    <property type="match status" value="1"/>
</dbReference>
<dbReference type="RefSeq" id="WP_089377242.1">
    <property type="nucleotide sequence ID" value="NZ_FZNX01000001.1"/>
</dbReference>
<dbReference type="EMBL" id="FZNX01000001">
    <property type="protein sequence ID" value="SNR36997.1"/>
    <property type="molecule type" value="Genomic_DNA"/>
</dbReference>
<organism evidence="7 8">
    <name type="scientific">Lutibacter flavus</name>
    <dbReference type="NCBI Taxonomy" id="691689"/>
    <lineage>
        <taxon>Bacteria</taxon>
        <taxon>Pseudomonadati</taxon>
        <taxon>Bacteroidota</taxon>
        <taxon>Flavobacteriia</taxon>
        <taxon>Flavobacteriales</taxon>
        <taxon>Flavobacteriaceae</taxon>
        <taxon>Lutibacter</taxon>
    </lineage>
</organism>
<feature type="transmembrane region" description="Helical" evidence="6">
    <location>
        <begin position="338"/>
        <end position="354"/>
    </location>
</feature>
<feature type="transmembrane region" description="Helical" evidence="6">
    <location>
        <begin position="307"/>
        <end position="326"/>
    </location>
</feature>
<keyword evidence="5 6" id="KW-0472">Membrane</keyword>
<dbReference type="OrthoDB" id="8776838at2"/>
<feature type="transmembrane region" description="Helical" evidence="6">
    <location>
        <begin position="51"/>
        <end position="75"/>
    </location>
</feature>
<dbReference type="AlphaFoldDB" id="A0A238VS71"/>
<dbReference type="InterPro" id="IPR050833">
    <property type="entry name" value="Poly_Biosynth_Transport"/>
</dbReference>
<feature type="transmembrane region" description="Helical" evidence="6">
    <location>
        <begin position="399"/>
        <end position="417"/>
    </location>
</feature>
<feature type="transmembrane region" description="Helical" evidence="6">
    <location>
        <begin position="87"/>
        <end position="111"/>
    </location>
</feature>
<keyword evidence="8" id="KW-1185">Reference proteome</keyword>
<evidence type="ECO:0000256" key="3">
    <source>
        <dbReference type="ARBA" id="ARBA00022692"/>
    </source>
</evidence>
<proteinExistence type="predicted"/>
<evidence type="ECO:0000256" key="2">
    <source>
        <dbReference type="ARBA" id="ARBA00022475"/>
    </source>
</evidence>